<sequence>MEYAEGDLRSDEAIRKSYQLPASKRFTDGKVIAGNARSWMIFFEKGSEPHGLQNPLIKIMQNGTETTIPFGWVAKSSSCTVVMMFTEMTLQKRQACRMTLR</sequence>
<keyword evidence="2" id="KW-1185">Reference proteome</keyword>
<name>A0A5C6D7X6_9BACT</name>
<accession>A0A5C6D7X6</accession>
<evidence type="ECO:0000313" key="2">
    <source>
        <dbReference type="Proteomes" id="UP000319143"/>
    </source>
</evidence>
<dbReference type="EMBL" id="SJPV01000013">
    <property type="protein sequence ID" value="TWU32165.1"/>
    <property type="molecule type" value="Genomic_DNA"/>
</dbReference>
<reference evidence="1 2" key="1">
    <citation type="submission" date="2019-02" db="EMBL/GenBank/DDBJ databases">
        <title>Deep-cultivation of Planctomycetes and their phenomic and genomic characterization uncovers novel biology.</title>
        <authorList>
            <person name="Wiegand S."/>
            <person name="Jogler M."/>
            <person name="Boedeker C."/>
            <person name="Pinto D."/>
            <person name="Vollmers J."/>
            <person name="Rivas-Marin E."/>
            <person name="Kohn T."/>
            <person name="Peeters S.H."/>
            <person name="Heuer A."/>
            <person name="Rast P."/>
            <person name="Oberbeckmann S."/>
            <person name="Bunk B."/>
            <person name="Jeske O."/>
            <person name="Meyerdierks A."/>
            <person name="Storesund J.E."/>
            <person name="Kallscheuer N."/>
            <person name="Luecker S."/>
            <person name="Lage O.M."/>
            <person name="Pohl T."/>
            <person name="Merkel B.J."/>
            <person name="Hornburger P."/>
            <person name="Mueller R.-W."/>
            <person name="Bruemmer F."/>
            <person name="Labrenz M."/>
            <person name="Spormann A.M."/>
            <person name="Op Den Camp H."/>
            <person name="Overmann J."/>
            <person name="Amann R."/>
            <person name="Jetten M.S.M."/>
            <person name="Mascher T."/>
            <person name="Medema M.H."/>
            <person name="Devos D.P."/>
            <person name="Kaster A.-K."/>
            <person name="Ovreas L."/>
            <person name="Rohde M."/>
            <person name="Galperin M.Y."/>
            <person name="Jogler C."/>
        </authorList>
    </citation>
    <scope>NUCLEOTIDE SEQUENCE [LARGE SCALE GENOMIC DNA]</scope>
    <source>
        <strain evidence="1 2">Poly41</strain>
    </source>
</reference>
<organism evidence="1 2">
    <name type="scientific">Novipirellula artificiosorum</name>
    <dbReference type="NCBI Taxonomy" id="2528016"/>
    <lineage>
        <taxon>Bacteria</taxon>
        <taxon>Pseudomonadati</taxon>
        <taxon>Planctomycetota</taxon>
        <taxon>Planctomycetia</taxon>
        <taxon>Pirellulales</taxon>
        <taxon>Pirellulaceae</taxon>
        <taxon>Novipirellula</taxon>
    </lineage>
</organism>
<protein>
    <submittedName>
        <fullName evidence="1">Uncharacterized protein</fullName>
    </submittedName>
</protein>
<dbReference type="AlphaFoldDB" id="A0A5C6D7X6"/>
<gene>
    <name evidence="1" type="ORF">Poly41_56500</name>
</gene>
<proteinExistence type="predicted"/>
<evidence type="ECO:0000313" key="1">
    <source>
        <dbReference type="EMBL" id="TWU32165.1"/>
    </source>
</evidence>
<comment type="caution">
    <text evidence="1">The sequence shown here is derived from an EMBL/GenBank/DDBJ whole genome shotgun (WGS) entry which is preliminary data.</text>
</comment>
<dbReference type="Proteomes" id="UP000319143">
    <property type="component" value="Unassembled WGS sequence"/>
</dbReference>